<dbReference type="CDD" id="cd15856">
    <property type="entry name" value="SNARE_SNAP29C"/>
    <property type="match status" value="1"/>
</dbReference>
<feature type="compositionally biased region" description="Polar residues" evidence="5">
    <location>
        <begin position="38"/>
        <end position="59"/>
    </location>
</feature>
<dbReference type="GO" id="GO:0031201">
    <property type="term" value="C:SNARE complex"/>
    <property type="evidence" value="ECO:0007669"/>
    <property type="project" value="TreeGrafter"/>
</dbReference>
<feature type="domain" description="T-SNARE coiled-coil homology" evidence="6">
    <location>
        <begin position="108"/>
        <end position="170"/>
    </location>
</feature>
<dbReference type="GO" id="GO:0019905">
    <property type="term" value="F:syntaxin binding"/>
    <property type="evidence" value="ECO:0007669"/>
    <property type="project" value="TreeGrafter"/>
</dbReference>
<keyword evidence="4" id="KW-0175">Coiled coil</keyword>
<feature type="compositionally biased region" description="Polar residues" evidence="5">
    <location>
        <begin position="1"/>
        <end position="10"/>
    </location>
</feature>
<dbReference type="GO" id="GO:0031629">
    <property type="term" value="P:synaptic vesicle fusion to presynaptic active zone membrane"/>
    <property type="evidence" value="ECO:0007669"/>
    <property type="project" value="TreeGrafter"/>
</dbReference>
<dbReference type="Gene3D" id="1.20.5.110">
    <property type="match status" value="2"/>
</dbReference>
<organism evidence="7 8">
    <name type="scientific">Lymnaea stagnalis</name>
    <name type="common">Great pond snail</name>
    <name type="synonym">Helix stagnalis</name>
    <dbReference type="NCBI Taxonomy" id="6523"/>
    <lineage>
        <taxon>Eukaryota</taxon>
        <taxon>Metazoa</taxon>
        <taxon>Spiralia</taxon>
        <taxon>Lophotrochozoa</taxon>
        <taxon>Mollusca</taxon>
        <taxon>Gastropoda</taxon>
        <taxon>Heterobranchia</taxon>
        <taxon>Euthyneura</taxon>
        <taxon>Panpulmonata</taxon>
        <taxon>Hygrophila</taxon>
        <taxon>Lymnaeoidea</taxon>
        <taxon>Lymnaeidae</taxon>
        <taxon>Lymnaea</taxon>
    </lineage>
</organism>
<dbReference type="GO" id="GO:0005886">
    <property type="term" value="C:plasma membrane"/>
    <property type="evidence" value="ECO:0007669"/>
    <property type="project" value="TreeGrafter"/>
</dbReference>
<dbReference type="CDD" id="cd15887">
    <property type="entry name" value="SNARE_SNAP29N"/>
    <property type="match status" value="1"/>
</dbReference>
<dbReference type="AlphaFoldDB" id="A0AAV2HYH5"/>
<evidence type="ECO:0000313" key="7">
    <source>
        <dbReference type="EMBL" id="CAL1539257.1"/>
    </source>
</evidence>
<dbReference type="EMBL" id="CAXITT010000333">
    <property type="protein sequence ID" value="CAL1539257.1"/>
    <property type="molecule type" value="Genomic_DNA"/>
</dbReference>
<evidence type="ECO:0000256" key="5">
    <source>
        <dbReference type="SAM" id="MobiDB-lite"/>
    </source>
</evidence>
<dbReference type="GO" id="GO:0098793">
    <property type="term" value="C:presynapse"/>
    <property type="evidence" value="ECO:0007669"/>
    <property type="project" value="GOC"/>
</dbReference>
<dbReference type="FunFam" id="1.20.5.110:FF:000041">
    <property type="entry name" value="Synaptosomal-associated protein 29"/>
    <property type="match status" value="1"/>
</dbReference>
<feature type="domain" description="T-SNARE coiled-coil homology" evidence="6">
    <location>
        <begin position="249"/>
        <end position="311"/>
    </location>
</feature>
<feature type="compositionally biased region" description="Low complexity" evidence="5">
    <location>
        <begin position="60"/>
        <end position="71"/>
    </location>
</feature>
<proteinExistence type="inferred from homology"/>
<dbReference type="InterPro" id="IPR000727">
    <property type="entry name" value="T_SNARE_dom"/>
</dbReference>
<evidence type="ECO:0000256" key="3">
    <source>
        <dbReference type="ARBA" id="ARBA00022927"/>
    </source>
</evidence>
<accession>A0AAV2HYH5</accession>
<keyword evidence="3" id="KW-0653">Protein transport</keyword>
<dbReference type="PANTHER" id="PTHR19305:SF9">
    <property type="entry name" value="SYNAPTOSOMAL-ASSOCIATED PROTEIN 29"/>
    <property type="match status" value="1"/>
</dbReference>
<gene>
    <name evidence="7" type="ORF">GSLYS_00013076001</name>
</gene>
<evidence type="ECO:0000313" key="8">
    <source>
        <dbReference type="Proteomes" id="UP001497497"/>
    </source>
</evidence>
<comment type="caution">
    <text evidence="7">The sequence shown here is derived from an EMBL/GenBank/DDBJ whole genome shotgun (WGS) entry which is preliminary data.</text>
</comment>
<reference evidence="7 8" key="1">
    <citation type="submission" date="2024-04" db="EMBL/GenBank/DDBJ databases">
        <authorList>
            <consortium name="Genoscope - CEA"/>
            <person name="William W."/>
        </authorList>
    </citation>
    <scope>NUCLEOTIDE SEQUENCE [LARGE SCALE GENOMIC DNA]</scope>
</reference>
<evidence type="ECO:0000256" key="1">
    <source>
        <dbReference type="ARBA" id="ARBA00009480"/>
    </source>
</evidence>
<dbReference type="SUPFAM" id="SSF58038">
    <property type="entry name" value="SNARE fusion complex"/>
    <property type="match status" value="2"/>
</dbReference>
<evidence type="ECO:0000256" key="2">
    <source>
        <dbReference type="ARBA" id="ARBA00022448"/>
    </source>
</evidence>
<evidence type="ECO:0000256" key="4">
    <source>
        <dbReference type="ARBA" id="ARBA00023054"/>
    </source>
</evidence>
<dbReference type="SMART" id="SM00397">
    <property type="entry name" value="t_SNARE"/>
    <property type="match status" value="2"/>
</dbReference>
<dbReference type="GO" id="GO:0005484">
    <property type="term" value="F:SNAP receptor activity"/>
    <property type="evidence" value="ECO:0007669"/>
    <property type="project" value="TreeGrafter"/>
</dbReference>
<keyword evidence="2" id="KW-0813">Transport</keyword>
<comment type="similarity">
    <text evidence="1">Belongs to the SNAP-25 family.</text>
</comment>
<dbReference type="PANTHER" id="PTHR19305">
    <property type="entry name" value="SYNAPTOSOMAL ASSOCIATED PROTEIN"/>
    <property type="match status" value="1"/>
</dbReference>
<protein>
    <recommendedName>
        <fullName evidence="6">t-SNARE coiled-coil homology domain-containing protein</fullName>
    </recommendedName>
</protein>
<feature type="region of interest" description="Disordered" evidence="5">
    <location>
        <begin position="1"/>
        <end position="97"/>
    </location>
</feature>
<dbReference type="Proteomes" id="UP001497497">
    <property type="component" value="Unassembled WGS sequence"/>
</dbReference>
<sequence length="314" mass="34968">MSRYKQTSNPFEDDDPDGDFVVVDKRSTLSSSSSSSSQFNRTQPLASKNETVLRSSVNPSASSFDKSSISSVPNYNRQQKQNYSSEINSPDGANPFEDRHQHLIQQIENSENTQLESTQRALASIYDSEAMGIATAEELLRQAETLNNIETKTEGMQQNLKTSQRHLNNIKSVFGGIKNWWSSDKKSAQAPTPEESANSKLKTTIESIEKTKPDTSGFYDDEDVDARFMAGAKKPVAGQYSMITPVTRSAREEEVDQNLSLMCDGMSRLKGLALGLGDEIQRQNDQLDRINVKVDSTDVLLSHQNTQMRGILKK</sequence>
<feature type="compositionally biased region" description="Polar residues" evidence="5">
    <location>
        <begin position="72"/>
        <end position="88"/>
    </location>
</feature>
<keyword evidence="8" id="KW-1185">Reference proteome</keyword>
<dbReference type="GO" id="GO:0015031">
    <property type="term" value="P:protein transport"/>
    <property type="evidence" value="ECO:0007669"/>
    <property type="project" value="UniProtKB-KW"/>
</dbReference>
<dbReference type="PROSITE" id="PS50192">
    <property type="entry name" value="T_SNARE"/>
    <property type="match status" value="2"/>
</dbReference>
<evidence type="ECO:0000259" key="6">
    <source>
        <dbReference type="PROSITE" id="PS50192"/>
    </source>
</evidence>
<name>A0AAV2HYH5_LYMST</name>
<dbReference type="GO" id="GO:0016082">
    <property type="term" value="P:synaptic vesicle priming"/>
    <property type="evidence" value="ECO:0007669"/>
    <property type="project" value="TreeGrafter"/>
</dbReference>